<organism evidence="2 5">
    <name type="scientific">Adineta ricciae</name>
    <name type="common">Rotifer</name>
    <dbReference type="NCBI Taxonomy" id="249248"/>
    <lineage>
        <taxon>Eukaryota</taxon>
        <taxon>Metazoa</taxon>
        <taxon>Spiralia</taxon>
        <taxon>Gnathifera</taxon>
        <taxon>Rotifera</taxon>
        <taxon>Eurotatoria</taxon>
        <taxon>Bdelloidea</taxon>
        <taxon>Adinetida</taxon>
        <taxon>Adinetidae</taxon>
        <taxon>Adineta</taxon>
    </lineage>
</organism>
<feature type="compositionally biased region" description="Polar residues" evidence="1">
    <location>
        <begin position="138"/>
        <end position="151"/>
    </location>
</feature>
<evidence type="ECO:0000313" key="5">
    <source>
        <dbReference type="Proteomes" id="UP000663852"/>
    </source>
</evidence>
<reference evidence="2" key="1">
    <citation type="submission" date="2021-02" db="EMBL/GenBank/DDBJ databases">
        <authorList>
            <person name="Nowell W R."/>
        </authorList>
    </citation>
    <scope>NUCLEOTIDE SEQUENCE</scope>
</reference>
<feature type="region of interest" description="Disordered" evidence="1">
    <location>
        <begin position="1"/>
        <end position="56"/>
    </location>
</feature>
<dbReference type="EMBL" id="CAJNOR010007309">
    <property type="protein sequence ID" value="CAF1614871.1"/>
    <property type="molecule type" value="Genomic_DNA"/>
</dbReference>
<evidence type="ECO:0000313" key="3">
    <source>
        <dbReference type="EMBL" id="CAF1614871.1"/>
    </source>
</evidence>
<evidence type="ECO:0000256" key="1">
    <source>
        <dbReference type="SAM" id="MobiDB-lite"/>
    </source>
</evidence>
<comment type="caution">
    <text evidence="2">The sequence shown here is derived from an EMBL/GenBank/DDBJ whole genome shotgun (WGS) entry which is preliminary data.</text>
</comment>
<evidence type="ECO:0000313" key="2">
    <source>
        <dbReference type="EMBL" id="CAF0728635.1"/>
    </source>
</evidence>
<gene>
    <name evidence="2" type="ORF">EDS130_LOCUS928</name>
    <name evidence="3" type="ORF">XAT740_LOCUS49414</name>
</gene>
<sequence length="189" mass="22174">MSSSRQSSNNNNNNSNNHTHANQRHDRQTTDRVSSNNQRSSQRQSVGQHGQSNYENDFYQQAYYQEDFDDNLPNEIVAELDAREQYQSNLHDDDESIFSDAVQDAFKKYQNEQEELYAQMEECWNYMAQENVNDEKLQTSMEQNQESTLNPDANEFQPSWLKPSSYEKNETASNTFPSTNQNEQQSKRD</sequence>
<accession>A0A813N7E5</accession>
<protein>
    <submittedName>
        <fullName evidence="2">Uncharacterized protein</fullName>
    </submittedName>
</protein>
<dbReference type="Proteomes" id="UP000663828">
    <property type="component" value="Unassembled WGS sequence"/>
</dbReference>
<dbReference type="AlphaFoldDB" id="A0A813N7E5"/>
<evidence type="ECO:0000313" key="4">
    <source>
        <dbReference type="Proteomes" id="UP000663828"/>
    </source>
</evidence>
<keyword evidence="4" id="KW-1185">Reference proteome</keyword>
<name>A0A813N7E5_ADIRI</name>
<feature type="compositionally biased region" description="Polar residues" evidence="1">
    <location>
        <begin position="171"/>
        <end position="189"/>
    </location>
</feature>
<proteinExistence type="predicted"/>
<dbReference type="Proteomes" id="UP000663852">
    <property type="component" value="Unassembled WGS sequence"/>
</dbReference>
<feature type="region of interest" description="Disordered" evidence="1">
    <location>
        <begin position="136"/>
        <end position="189"/>
    </location>
</feature>
<dbReference type="EMBL" id="CAJNOJ010000002">
    <property type="protein sequence ID" value="CAF0728635.1"/>
    <property type="molecule type" value="Genomic_DNA"/>
</dbReference>
<dbReference type="OrthoDB" id="10029641at2759"/>
<feature type="compositionally biased region" description="Low complexity" evidence="1">
    <location>
        <begin position="33"/>
        <end position="52"/>
    </location>
</feature>
<feature type="compositionally biased region" description="Low complexity" evidence="1">
    <location>
        <begin position="1"/>
        <end position="17"/>
    </location>
</feature>